<evidence type="ECO:0000313" key="2">
    <source>
        <dbReference type="EMBL" id="JAP76434.1"/>
    </source>
</evidence>
<evidence type="ECO:0008006" key="3">
    <source>
        <dbReference type="Google" id="ProtNLM"/>
    </source>
</evidence>
<name>A0A131YAT3_RHIAP</name>
<keyword evidence="1" id="KW-0732">Signal</keyword>
<dbReference type="AlphaFoldDB" id="A0A131YAT3"/>
<proteinExistence type="predicted"/>
<evidence type="ECO:0000256" key="1">
    <source>
        <dbReference type="SAM" id="SignalP"/>
    </source>
</evidence>
<dbReference type="EMBL" id="GEDV01012123">
    <property type="protein sequence ID" value="JAP76434.1"/>
    <property type="molecule type" value="Transcribed_RNA"/>
</dbReference>
<feature type="chain" id="PRO_5007284515" description="Secreted protein" evidence="1">
    <location>
        <begin position="19"/>
        <end position="105"/>
    </location>
</feature>
<protein>
    <recommendedName>
        <fullName evidence="3">Secreted protein</fullName>
    </recommendedName>
</protein>
<sequence>MALALSAVCSVMVHCCRGIVTILIFFCSHDDMIAACWAGVISVRVQTRQWNAGIYMEWQNPSVLAFCEHCSRKACTLRLILNVMVLSVSHASRYSEPFARVFVQC</sequence>
<feature type="signal peptide" evidence="1">
    <location>
        <begin position="1"/>
        <end position="18"/>
    </location>
</feature>
<accession>A0A131YAT3</accession>
<reference evidence="2" key="1">
    <citation type="journal article" date="2016" name="Ticks Tick Borne Dis.">
        <title>De novo assembly and annotation of the salivary gland transcriptome of Rhipicephalus appendiculatus male and female ticks during blood feeding.</title>
        <authorList>
            <person name="de Castro M.H."/>
            <person name="de Klerk D."/>
            <person name="Pienaar R."/>
            <person name="Latif A.A."/>
            <person name="Rees D.J."/>
            <person name="Mans B.J."/>
        </authorList>
    </citation>
    <scope>NUCLEOTIDE SEQUENCE</scope>
    <source>
        <tissue evidence="2">Salivary glands</tissue>
    </source>
</reference>
<organism evidence="2">
    <name type="scientific">Rhipicephalus appendiculatus</name>
    <name type="common">Brown ear tick</name>
    <dbReference type="NCBI Taxonomy" id="34631"/>
    <lineage>
        <taxon>Eukaryota</taxon>
        <taxon>Metazoa</taxon>
        <taxon>Ecdysozoa</taxon>
        <taxon>Arthropoda</taxon>
        <taxon>Chelicerata</taxon>
        <taxon>Arachnida</taxon>
        <taxon>Acari</taxon>
        <taxon>Parasitiformes</taxon>
        <taxon>Ixodida</taxon>
        <taxon>Ixodoidea</taxon>
        <taxon>Ixodidae</taxon>
        <taxon>Rhipicephalinae</taxon>
        <taxon>Rhipicephalus</taxon>
        <taxon>Rhipicephalus</taxon>
    </lineage>
</organism>